<keyword evidence="2" id="KW-1185">Reference proteome</keyword>
<name>A0AAV6LAB5_9ERIC</name>
<reference evidence="1" key="1">
    <citation type="submission" date="2020-08" db="EMBL/GenBank/DDBJ databases">
        <title>Plant Genome Project.</title>
        <authorList>
            <person name="Zhang R.-G."/>
        </authorList>
    </citation>
    <scope>NUCLEOTIDE SEQUENCE</scope>
    <source>
        <strain evidence="1">WSP0</strain>
        <tissue evidence="1">Leaf</tissue>
    </source>
</reference>
<accession>A0AAV6LAB5</accession>
<dbReference type="EMBL" id="JACTNZ010000002">
    <property type="protein sequence ID" value="KAG5561722.1"/>
    <property type="molecule type" value="Genomic_DNA"/>
</dbReference>
<protein>
    <submittedName>
        <fullName evidence="1">Uncharacterized protein</fullName>
    </submittedName>
</protein>
<sequence length="136" mass="15841">MDRWIDRTKSLEAGTHSRAQILDGVVQCIHGPMGQIRANELHKELYQPSSSEVMVIRSSSKRKMDSRHTWEITFTEQDMEGVSFPIMTLWSFSSPSSGRWFAAYWSINGARRRFCTTRHSRPLVSPRNNWSRWTPP</sequence>
<dbReference type="AlphaFoldDB" id="A0AAV6LAB5"/>
<comment type="caution">
    <text evidence="1">The sequence shown here is derived from an EMBL/GenBank/DDBJ whole genome shotgun (WGS) entry which is preliminary data.</text>
</comment>
<gene>
    <name evidence="1" type="ORF">RHGRI_004687</name>
</gene>
<dbReference type="Proteomes" id="UP000823749">
    <property type="component" value="Chromosome 2"/>
</dbReference>
<organism evidence="1 2">
    <name type="scientific">Rhododendron griersonianum</name>
    <dbReference type="NCBI Taxonomy" id="479676"/>
    <lineage>
        <taxon>Eukaryota</taxon>
        <taxon>Viridiplantae</taxon>
        <taxon>Streptophyta</taxon>
        <taxon>Embryophyta</taxon>
        <taxon>Tracheophyta</taxon>
        <taxon>Spermatophyta</taxon>
        <taxon>Magnoliopsida</taxon>
        <taxon>eudicotyledons</taxon>
        <taxon>Gunneridae</taxon>
        <taxon>Pentapetalae</taxon>
        <taxon>asterids</taxon>
        <taxon>Ericales</taxon>
        <taxon>Ericaceae</taxon>
        <taxon>Ericoideae</taxon>
        <taxon>Rhodoreae</taxon>
        <taxon>Rhododendron</taxon>
    </lineage>
</organism>
<evidence type="ECO:0000313" key="2">
    <source>
        <dbReference type="Proteomes" id="UP000823749"/>
    </source>
</evidence>
<evidence type="ECO:0000313" key="1">
    <source>
        <dbReference type="EMBL" id="KAG5561722.1"/>
    </source>
</evidence>
<proteinExistence type="predicted"/>